<dbReference type="GO" id="GO:0005886">
    <property type="term" value="C:plasma membrane"/>
    <property type="evidence" value="ECO:0007669"/>
    <property type="project" value="UniProtKB-SubCell"/>
</dbReference>
<evidence type="ECO:0000256" key="4">
    <source>
        <dbReference type="ARBA" id="ARBA00022692"/>
    </source>
</evidence>
<evidence type="ECO:0000256" key="2">
    <source>
        <dbReference type="ARBA" id="ARBA00022448"/>
    </source>
</evidence>
<evidence type="ECO:0000256" key="6">
    <source>
        <dbReference type="ARBA" id="ARBA00023136"/>
    </source>
</evidence>
<comment type="subcellular location">
    <subcellularLocation>
        <location evidence="1 7">Cell membrane</location>
        <topology evidence="1 7">Multi-pass membrane protein</topology>
    </subcellularLocation>
</comment>
<dbReference type="PROSITE" id="PS50928">
    <property type="entry name" value="ABC_TM1"/>
    <property type="match status" value="1"/>
</dbReference>
<dbReference type="InterPro" id="IPR051393">
    <property type="entry name" value="ABC_transporter_permease"/>
</dbReference>
<dbReference type="AlphaFoldDB" id="A0A229UIV1"/>
<feature type="transmembrane region" description="Helical" evidence="7">
    <location>
        <begin position="220"/>
        <end position="238"/>
    </location>
</feature>
<protein>
    <submittedName>
        <fullName evidence="9">ABC transporter permease</fullName>
    </submittedName>
</protein>
<dbReference type="OrthoDB" id="9788108at2"/>
<dbReference type="Gene3D" id="1.10.3720.10">
    <property type="entry name" value="MetI-like"/>
    <property type="match status" value="1"/>
</dbReference>
<name>A0A229UIV1_9BACL</name>
<comment type="similarity">
    <text evidence="7">Belongs to the binding-protein-dependent transport system permease family.</text>
</comment>
<organism evidence="9 10">
    <name type="scientific">Paenibacillus rigui</name>
    <dbReference type="NCBI Taxonomy" id="554312"/>
    <lineage>
        <taxon>Bacteria</taxon>
        <taxon>Bacillati</taxon>
        <taxon>Bacillota</taxon>
        <taxon>Bacilli</taxon>
        <taxon>Bacillales</taxon>
        <taxon>Paenibacillaceae</taxon>
        <taxon>Paenibacillus</taxon>
    </lineage>
</organism>
<accession>A0A229UIV1</accession>
<dbReference type="CDD" id="cd06261">
    <property type="entry name" value="TM_PBP2"/>
    <property type="match status" value="1"/>
</dbReference>
<evidence type="ECO:0000313" key="10">
    <source>
        <dbReference type="Proteomes" id="UP000215509"/>
    </source>
</evidence>
<keyword evidence="2 7" id="KW-0813">Transport</keyword>
<evidence type="ECO:0000256" key="5">
    <source>
        <dbReference type="ARBA" id="ARBA00022989"/>
    </source>
</evidence>
<feature type="transmembrane region" description="Helical" evidence="7">
    <location>
        <begin position="127"/>
        <end position="145"/>
    </location>
</feature>
<evidence type="ECO:0000256" key="1">
    <source>
        <dbReference type="ARBA" id="ARBA00004651"/>
    </source>
</evidence>
<evidence type="ECO:0000313" key="9">
    <source>
        <dbReference type="EMBL" id="OXM83310.1"/>
    </source>
</evidence>
<keyword evidence="10" id="KW-1185">Reference proteome</keyword>
<dbReference type="SUPFAM" id="SSF161098">
    <property type="entry name" value="MetI-like"/>
    <property type="match status" value="1"/>
</dbReference>
<keyword evidence="5 7" id="KW-1133">Transmembrane helix</keyword>
<feature type="transmembrane region" description="Helical" evidence="7">
    <location>
        <begin position="250"/>
        <end position="271"/>
    </location>
</feature>
<dbReference type="GO" id="GO:0055085">
    <property type="term" value="P:transmembrane transport"/>
    <property type="evidence" value="ECO:0007669"/>
    <property type="project" value="InterPro"/>
</dbReference>
<feature type="transmembrane region" description="Helical" evidence="7">
    <location>
        <begin position="176"/>
        <end position="199"/>
    </location>
</feature>
<dbReference type="RefSeq" id="WP_094017902.1">
    <property type="nucleotide sequence ID" value="NZ_NMQW01000049.1"/>
</dbReference>
<feature type="transmembrane region" description="Helical" evidence="7">
    <location>
        <begin position="92"/>
        <end position="115"/>
    </location>
</feature>
<dbReference type="InterPro" id="IPR035906">
    <property type="entry name" value="MetI-like_sf"/>
</dbReference>
<dbReference type="PANTHER" id="PTHR30193">
    <property type="entry name" value="ABC TRANSPORTER PERMEASE PROTEIN"/>
    <property type="match status" value="1"/>
</dbReference>
<proteinExistence type="inferred from homology"/>
<comment type="caution">
    <text evidence="9">The sequence shown here is derived from an EMBL/GenBank/DDBJ whole genome shotgun (WGS) entry which is preliminary data.</text>
</comment>
<keyword evidence="3" id="KW-1003">Cell membrane</keyword>
<gene>
    <name evidence="9" type="ORF">CF651_26670</name>
</gene>
<keyword evidence="4 7" id="KW-0812">Transmembrane</keyword>
<feature type="transmembrane region" description="Helical" evidence="7">
    <location>
        <begin position="283"/>
        <end position="309"/>
    </location>
</feature>
<sequence>MNGTALQNKGTTVNKRSGKARLFSRWESPLAGYLFLSPWLLGFLLLTLGPISMSFYYSFTDYSLLDVPHWVGLQNYQYILGEDDTFRDSIKVTLWFVLFSVPLKLISALLVAMLLNKKIKGISFYRTMIYFPSLIGTSIAVSILWKNIFSKDGFINQALAMVGIEGTAWIANPDTALGTLVLLVAWQFGSAMIIFLAGLKQISPDLYEASSVDGAGKVRQFFSITLPMLSPIILFNFVQQTINSFQMFTQAFIVTNGGPVNSTYVYVMYLYERAFSKFQMGYASALAWILLVIIAVVTAIIFATSRYWVFYETQGGKGK</sequence>
<dbReference type="Proteomes" id="UP000215509">
    <property type="component" value="Unassembled WGS sequence"/>
</dbReference>
<feature type="transmembrane region" description="Helical" evidence="7">
    <location>
        <begin position="30"/>
        <end position="57"/>
    </location>
</feature>
<evidence type="ECO:0000259" key="8">
    <source>
        <dbReference type="PROSITE" id="PS50928"/>
    </source>
</evidence>
<evidence type="ECO:0000256" key="3">
    <source>
        <dbReference type="ARBA" id="ARBA00022475"/>
    </source>
</evidence>
<keyword evidence="6 7" id="KW-0472">Membrane</keyword>
<feature type="domain" description="ABC transmembrane type-1" evidence="8">
    <location>
        <begin position="90"/>
        <end position="301"/>
    </location>
</feature>
<dbReference type="EMBL" id="NMQW01000049">
    <property type="protein sequence ID" value="OXM83310.1"/>
    <property type="molecule type" value="Genomic_DNA"/>
</dbReference>
<reference evidence="9 10" key="1">
    <citation type="submission" date="2017-07" db="EMBL/GenBank/DDBJ databases">
        <title>Genome sequencing and assembly of Paenibacillus rigui.</title>
        <authorList>
            <person name="Mayilraj S."/>
        </authorList>
    </citation>
    <scope>NUCLEOTIDE SEQUENCE [LARGE SCALE GENOMIC DNA]</scope>
    <source>
        <strain evidence="9 10">JCM 16352</strain>
    </source>
</reference>
<dbReference type="Pfam" id="PF00528">
    <property type="entry name" value="BPD_transp_1"/>
    <property type="match status" value="1"/>
</dbReference>
<dbReference type="SUPFAM" id="SSF160964">
    <property type="entry name" value="MalF N-terminal region-like"/>
    <property type="match status" value="1"/>
</dbReference>
<dbReference type="InterPro" id="IPR000515">
    <property type="entry name" value="MetI-like"/>
</dbReference>
<evidence type="ECO:0000256" key="7">
    <source>
        <dbReference type="RuleBase" id="RU363032"/>
    </source>
</evidence>
<dbReference type="PANTHER" id="PTHR30193:SF1">
    <property type="entry name" value="ABC TRANSPORTER PERMEASE PROTEIN YESP-RELATED"/>
    <property type="match status" value="1"/>
</dbReference>